<feature type="region of interest" description="Disordered" evidence="1">
    <location>
        <begin position="290"/>
        <end position="464"/>
    </location>
</feature>
<organism evidence="3 4">
    <name type="scientific">Paracoccus onchidii</name>
    <dbReference type="NCBI Taxonomy" id="3017813"/>
    <lineage>
        <taxon>Bacteria</taxon>
        <taxon>Pseudomonadati</taxon>
        <taxon>Pseudomonadota</taxon>
        <taxon>Alphaproteobacteria</taxon>
        <taxon>Rhodobacterales</taxon>
        <taxon>Paracoccaceae</taxon>
        <taxon>Paracoccus</taxon>
    </lineage>
</organism>
<proteinExistence type="predicted"/>
<feature type="compositionally biased region" description="Basic residues" evidence="1">
    <location>
        <begin position="437"/>
        <end position="464"/>
    </location>
</feature>
<sequence>MFKHLALRVMPLIAITATNVAAQTAEEGAATDDESAAELFTTTELETMVAPVALYPDTLLMQILVASTVPLDIMKAEQHLRDNPEEADQDRKDFAEAQDWDESVQALAAAFPDVLDDMAEHVDWTETMGNAMLTQSDDVMDAIQAMRQLAIENGTLVSGDQQTVDVQQNDLAPAQGQSDTGTAAQPQETVVITPTDPQTVYVPQYNPSTVYSPNLGGVIATTAVAFGTAALIDDIFDDDDDWGHYWGCRDCGGWNGRPIVRDPDIDLDVDGNVNIGNRVNIDRDNARIDRTDIGWKPDSGKAASARKRIENNRNGDGSSRLPVKKAASRQDNLRKQISGRTGAPDLGRDPGQLAQSVGSRPPNRANAKRPAKFNPAEKSAAVKRTKTAPKASHPKAAAAKASHPKVSRPAPKKTVAHHAAAPRKPAVTRHAVSHAPALHKHSSGTRARAASHRGHVSRGHRGRR</sequence>
<keyword evidence="4" id="KW-1185">Reference proteome</keyword>
<dbReference type="PANTHER" id="PTHR40269">
    <property type="entry name" value="OUTER MEMBRANE PROTEIN-RELATED"/>
    <property type="match status" value="1"/>
</dbReference>
<dbReference type="PANTHER" id="PTHR40269:SF1">
    <property type="entry name" value="OUTER MEMBRANE PROTEIN"/>
    <property type="match status" value="1"/>
</dbReference>
<protein>
    <submittedName>
        <fullName evidence="3">DUF3300 domain-containing protein</fullName>
    </submittedName>
</protein>
<feature type="compositionally biased region" description="Basic residues" evidence="1">
    <location>
        <begin position="402"/>
        <end position="416"/>
    </location>
</feature>
<dbReference type="Pfam" id="PF11737">
    <property type="entry name" value="DUF3300"/>
    <property type="match status" value="1"/>
</dbReference>
<dbReference type="Proteomes" id="UP001165641">
    <property type="component" value="Unassembled WGS sequence"/>
</dbReference>
<reference evidence="3" key="1">
    <citation type="submission" date="2022-12" db="EMBL/GenBank/DDBJ databases">
        <title>Paracoccus onchidii sp. nov., isolated from a marine invertebrate from the South China Sea.</title>
        <authorList>
            <person name="Xu S."/>
            <person name="Liu Z."/>
            <person name="Xu Y."/>
        </authorList>
    </citation>
    <scope>NUCLEOTIDE SEQUENCE</scope>
    <source>
        <strain evidence="3">Z330</strain>
    </source>
</reference>
<dbReference type="RefSeq" id="WP_271890454.1">
    <property type="nucleotide sequence ID" value="NZ_JAQBIE010000032.1"/>
</dbReference>
<feature type="compositionally biased region" description="Low complexity" evidence="1">
    <location>
        <begin position="388"/>
        <end position="401"/>
    </location>
</feature>
<comment type="caution">
    <text evidence="3">The sequence shown here is derived from an EMBL/GenBank/DDBJ whole genome shotgun (WGS) entry which is preliminary data.</text>
</comment>
<evidence type="ECO:0000313" key="3">
    <source>
        <dbReference type="EMBL" id="MDB6179354.1"/>
    </source>
</evidence>
<evidence type="ECO:0000256" key="1">
    <source>
        <dbReference type="SAM" id="MobiDB-lite"/>
    </source>
</evidence>
<feature type="compositionally biased region" description="Basic and acidic residues" evidence="1">
    <location>
        <begin position="290"/>
        <end position="299"/>
    </location>
</feature>
<dbReference type="InterPro" id="IPR021728">
    <property type="entry name" value="DUF3300"/>
</dbReference>
<evidence type="ECO:0000313" key="4">
    <source>
        <dbReference type="Proteomes" id="UP001165641"/>
    </source>
</evidence>
<evidence type="ECO:0000256" key="2">
    <source>
        <dbReference type="SAM" id="SignalP"/>
    </source>
</evidence>
<gene>
    <name evidence="3" type="ORF">PAF17_17865</name>
</gene>
<dbReference type="EMBL" id="JAQBIE010000032">
    <property type="protein sequence ID" value="MDB6179354.1"/>
    <property type="molecule type" value="Genomic_DNA"/>
</dbReference>
<feature type="chain" id="PRO_5045250780" evidence="2">
    <location>
        <begin position="22"/>
        <end position="464"/>
    </location>
</feature>
<name>A0ABT4ZJ15_9RHOB</name>
<accession>A0ABT4ZJ15</accession>
<feature type="signal peptide" evidence="2">
    <location>
        <begin position="1"/>
        <end position="21"/>
    </location>
</feature>
<keyword evidence="2" id="KW-0732">Signal</keyword>